<accession>A0A977L1S0</accession>
<protein>
    <submittedName>
        <fullName evidence="1">Uncharacterized protein</fullName>
    </submittedName>
</protein>
<name>A0A977L1S0_9CYAN</name>
<gene>
    <name evidence="1" type="ORF">KA717_15520</name>
</gene>
<dbReference type="Proteomes" id="UP001065613">
    <property type="component" value="Chromosome"/>
</dbReference>
<evidence type="ECO:0000313" key="1">
    <source>
        <dbReference type="EMBL" id="UXE63832.1"/>
    </source>
</evidence>
<reference evidence="1" key="1">
    <citation type="submission" date="2021-04" db="EMBL/GenBank/DDBJ databases">
        <title>Genome sequence of Woronichinia naegeliana from Washington state freshwater lake bloom.</title>
        <authorList>
            <person name="Dreher T.W."/>
        </authorList>
    </citation>
    <scope>NUCLEOTIDE SEQUENCE</scope>
    <source>
        <strain evidence="1">WA131</strain>
    </source>
</reference>
<dbReference type="AlphaFoldDB" id="A0A977L1S0"/>
<dbReference type="EMBL" id="CP073041">
    <property type="protein sequence ID" value="UXE63832.1"/>
    <property type="molecule type" value="Genomic_DNA"/>
</dbReference>
<sequence>MQLSNYTYARNWLISLAFFNRYLHQKTQFDDYLTDTAISQFSQDPLPLQLRRSLTKKELKMTTPIPATN</sequence>
<proteinExistence type="predicted"/>
<dbReference type="KEGG" id="wna:KA717_15520"/>
<organism evidence="1">
    <name type="scientific">Woronichinia naegeliana WA131</name>
    <dbReference type="NCBI Taxonomy" id="2824559"/>
    <lineage>
        <taxon>Bacteria</taxon>
        <taxon>Bacillati</taxon>
        <taxon>Cyanobacteriota</taxon>
        <taxon>Cyanophyceae</taxon>
        <taxon>Synechococcales</taxon>
        <taxon>Coelosphaeriaceae</taxon>
        <taxon>Woronichinia</taxon>
    </lineage>
</organism>